<dbReference type="AlphaFoldDB" id="I3INY9"/>
<dbReference type="EMBL" id="BAFH01000004">
    <property type="protein sequence ID" value="GAB63434.1"/>
    <property type="molecule type" value="Genomic_DNA"/>
</dbReference>
<dbReference type="Proteomes" id="UP000002985">
    <property type="component" value="Unassembled WGS sequence"/>
</dbReference>
<dbReference type="STRING" id="247490.KSU1_D0125"/>
<proteinExistence type="predicted"/>
<protein>
    <submittedName>
        <fullName evidence="1">Uncharacterized protein</fullName>
    </submittedName>
</protein>
<evidence type="ECO:0000313" key="2">
    <source>
        <dbReference type="Proteomes" id="UP000002985"/>
    </source>
</evidence>
<evidence type="ECO:0000313" key="1">
    <source>
        <dbReference type="EMBL" id="GAB63434.1"/>
    </source>
</evidence>
<comment type="caution">
    <text evidence="1">The sequence shown here is derived from an EMBL/GenBank/DDBJ whole genome shotgun (WGS) entry which is preliminary data.</text>
</comment>
<keyword evidence="2" id="KW-1185">Reference proteome</keyword>
<reference evidence="1 2" key="1">
    <citation type="journal article" date="2012" name="FEBS Lett.">
        <title>Anammox organism KSU-1 expresses a NirK-type copper-containing nitrite reductase instead of a NirS-type with cytochrome cd1.</title>
        <authorList>
            <person name="Hira D."/>
            <person name="Toh H."/>
            <person name="Migita C.T."/>
            <person name="Okubo H."/>
            <person name="Nishiyama T."/>
            <person name="Hattori M."/>
            <person name="Furukawa K."/>
            <person name="Fujii T."/>
        </authorList>
    </citation>
    <scope>NUCLEOTIDE SEQUENCE [LARGE SCALE GENOMIC DNA]</scope>
</reference>
<gene>
    <name evidence="1" type="ORF">KSU1_D0125</name>
</gene>
<organism evidence="1 2">
    <name type="scientific">Candidatus Jettenia caeni</name>
    <dbReference type="NCBI Taxonomy" id="247490"/>
    <lineage>
        <taxon>Bacteria</taxon>
        <taxon>Pseudomonadati</taxon>
        <taxon>Planctomycetota</taxon>
        <taxon>Candidatus Brocadiia</taxon>
        <taxon>Candidatus Brocadiales</taxon>
        <taxon>Candidatus Brocadiaceae</taxon>
        <taxon>Candidatus Jettenia</taxon>
    </lineage>
</organism>
<sequence length="59" mass="6670">MFHTPAYNQRLMRHILFGSSLGCYRKGGRGISPFFKGGPRGITSSNIEEHEYAKIKGRL</sequence>
<name>I3INY9_9BACT</name>
<accession>I3INY9</accession>